<evidence type="ECO:0000259" key="13">
    <source>
        <dbReference type="Pfam" id="PF03200"/>
    </source>
</evidence>
<name>A0A8H3WXV4_GIGMA</name>
<keyword evidence="8" id="KW-0472">Membrane</keyword>
<comment type="caution">
    <text evidence="15">The sequence shown here is derived from an EMBL/GenBank/DDBJ whole genome shotgun (WGS) entry which is preliminary data.</text>
</comment>
<gene>
    <name evidence="15" type="ORF">F8M41_013866</name>
</gene>
<dbReference type="InterPro" id="IPR012341">
    <property type="entry name" value="6hp_glycosidase-like_sf"/>
</dbReference>
<evidence type="ECO:0000256" key="1">
    <source>
        <dbReference type="ARBA" id="ARBA00004648"/>
    </source>
</evidence>
<evidence type="ECO:0000256" key="2">
    <source>
        <dbReference type="ARBA" id="ARBA00010833"/>
    </source>
</evidence>
<reference evidence="15 16" key="1">
    <citation type="journal article" date="2019" name="Environ. Microbiol.">
        <title>At the nexus of three kingdoms: the genome of the mycorrhizal fungus Gigaspora margarita provides insights into plant, endobacterial and fungal interactions.</title>
        <authorList>
            <person name="Venice F."/>
            <person name="Ghignone S."/>
            <person name="Salvioli di Fossalunga A."/>
            <person name="Amselem J."/>
            <person name="Novero M."/>
            <person name="Xianan X."/>
            <person name="Sedzielewska Toro K."/>
            <person name="Morin E."/>
            <person name="Lipzen A."/>
            <person name="Grigoriev I.V."/>
            <person name="Henrissat B."/>
            <person name="Martin F.M."/>
            <person name="Bonfante P."/>
        </authorList>
    </citation>
    <scope>NUCLEOTIDE SEQUENCE [LARGE SCALE GENOMIC DNA]</scope>
    <source>
        <strain evidence="15 16">BEG34</strain>
    </source>
</reference>
<sequence length="785" mass="90528">MDKASVISSMNESLLWGTYRPNLYFGTRPQLPESLLTGTMWFGVNDLSSFEYIRHSCEQTEISGGGGYKNYVEKYSYIKHDGRSFAIQNITDEQNNVILKIEFLKTSGGGDWSVRISGIPISEDEPSGLSLLYYFGLEGSGRLDLRNNLDPSGLNYPVALSGETPDLGKFTIKIIDGSDNQIPKIAALRNYKPIDLNKAQYWGHLVPKGDIWRAKDYLNNLFSERKRKSFADESDPSPPHLLSIPNNIQEDSNLYIFQLMAEAPFQFDILFKSTSSPVDLEDFTSILESKSKNFDVRFENTFGLASKGFDENQINFAHEILSNLIGGIGYFYGTSIVDRSYMNVREDEENFWDESRQANPKLTSPSSLFTATPSRPFFPRGFYWDEGFHQLLIGNWDNDLSLDIIKHWISLIDDDGWVAREQILGEEARSKVPREFQTQYPHYANPPTLLMPLEAFLDRLDNESKLQHSIDVDISPDIDLSSHIANFTNFASTRYLNDINLAEKYLKEMYSKLKLNYKWFRRTQRGEIKKWGRSASNSEEAYRWRGRTPGHTLTSGLDDYPRPTPPHPAELHVDLMCWVGFMARSLRDIAKRLGEWNDFEEFDAQYKNIVNNLYDLHWNEADKIFCDISFDGEKSIYVCHKGYISLFPMLLGLLPNDSPKLDAILDLIYNPDELWSPYGLRSLSKSSEFYYTGEKYWRGPVWININYLALSSLYKNYIAKPGPYQHKADKIYKELRDNIIKNIYKEYKRTGYAWEQYSAINGEGARSHPFTGWTSLIVLIMAEKY</sequence>
<evidence type="ECO:0000256" key="4">
    <source>
        <dbReference type="ARBA" id="ARBA00022801"/>
    </source>
</evidence>
<keyword evidence="5 12" id="KW-0256">Endoplasmic reticulum</keyword>
<keyword evidence="3" id="KW-0812">Transmembrane</keyword>
<dbReference type="Gene3D" id="2.70.98.110">
    <property type="entry name" value="Glycosyl hydrolase family 63, N-terminal domain"/>
    <property type="match status" value="1"/>
</dbReference>
<feature type="domain" description="Glycosyl hydrolase family 63 N-terminal" evidence="14">
    <location>
        <begin position="13"/>
        <end position="238"/>
    </location>
</feature>
<keyword evidence="9" id="KW-0325">Glycoprotein</keyword>
<dbReference type="SUPFAM" id="SSF48208">
    <property type="entry name" value="Six-hairpin glycosidases"/>
    <property type="match status" value="1"/>
</dbReference>
<dbReference type="InterPro" id="IPR004888">
    <property type="entry name" value="Glycoside_hydrolase_63"/>
</dbReference>
<feature type="domain" description="Glycosyl hydrolase family 63 C-terminal" evidence="13">
    <location>
        <begin position="281"/>
        <end position="783"/>
    </location>
</feature>
<dbReference type="Pfam" id="PF16923">
    <property type="entry name" value="Glyco_hydro_63N"/>
    <property type="match status" value="1"/>
</dbReference>
<dbReference type="AlphaFoldDB" id="A0A8H3WXV4"/>
<keyword evidence="4 12" id="KW-0378">Hydrolase</keyword>
<dbReference type="InterPro" id="IPR008928">
    <property type="entry name" value="6-hairpin_glycosidase_sf"/>
</dbReference>
<comment type="similarity">
    <text evidence="2 12">Belongs to the glycosyl hydrolase 63 family.</text>
</comment>
<comment type="function">
    <text evidence="12">Cleaves the distal alpha 1,2-linked glucose residue from the Glc(3)Man(9)GlcNAc(2) oligosaccharide precursor.</text>
</comment>
<dbReference type="Gene3D" id="1.50.10.10">
    <property type="match status" value="1"/>
</dbReference>
<dbReference type="EC" id="3.2.1.106" evidence="11 12"/>
<dbReference type="InterPro" id="IPR031335">
    <property type="entry name" value="Glyco_hydro_63_C"/>
</dbReference>
<evidence type="ECO:0000313" key="16">
    <source>
        <dbReference type="Proteomes" id="UP000439903"/>
    </source>
</evidence>
<keyword evidence="16" id="KW-1185">Reference proteome</keyword>
<keyword evidence="6" id="KW-0735">Signal-anchor</keyword>
<dbReference type="PANTHER" id="PTHR10412:SF11">
    <property type="entry name" value="MANNOSYL-OLIGOSACCHARIDE GLUCOSIDASE"/>
    <property type="match status" value="1"/>
</dbReference>
<comment type="catalytic activity">
    <reaction evidence="12">
        <text>N(4)-(alpha-D-Glc-(1-&gt;2)-alpha-D-Glc-(1-&gt;3)-alpha-D-Glc-(1-&gt;3)-alpha-D-Man-(1-&gt;2)-alpha-D-Man-(1-&gt;2)-alpha-D-Man-(1-&gt;3)-[alpha-D-Man-(1-&gt;2)-alpha-D-Man-(1-&gt;3)-[alpha-D-Man-(1-&gt;2)-alpha-D-Man-(1-&gt;6)]-alpha-D-Man-(1-&gt;6)]-beta-D-Man-(1-&gt;4)-beta-D-GlcNAc-(1-&gt;4)-beta-D-GlcNAc)-L-asparaginyl-[protein] + H2O = N(4)-(alpha-D-Glc-(1-&gt;3)-alpha-D-Glc-(1-&gt;3)-alpha-D-Man-(1-&gt;2)-alpha-D-Man-(1-&gt;2)-alpha-D-Man-(1-&gt;3)-[alpha-D-Man-(1-&gt;2)-alpha-D-Man-(1-&gt;3)-[alpha-D-Man-(1-&gt;2)-alpha-D-Man-(1-&gt;6)]-alpha-D-Man-(1-&gt;6)]-beta-D-Man-(1-&gt;4)-beta-D-GlcNAc-(1-&gt;4)-beta-D-GlcNAc)-L-asparaginyl-[protein] + beta-D-glucose</text>
        <dbReference type="Rhea" id="RHEA:55988"/>
        <dbReference type="Rhea" id="RHEA-COMP:12806"/>
        <dbReference type="Rhea" id="RHEA-COMP:14355"/>
        <dbReference type="ChEBI" id="CHEBI:15377"/>
        <dbReference type="ChEBI" id="CHEBI:15903"/>
        <dbReference type="ChEBI" id="CHEBI:59082"/>
        <dbReference type="ChEBI" id="CHEBI:132537"/>
        <dbReference type="EC" id="3.2.1.106"/>
    </reaction>
</comment>
<comment type="subcellular location">
    <subcellularLocation>
        <location evidence="1 12">Endoplasmic reticulum membrane</location>
        <topology evidence="1 12">Single-pass type II membrane protein</topology>
    </subcellularLocation>
</comment>
<evidence type="ECO:0000313" key="15">
    <source>
        <dbReference type="EMBL" id="KAF0364783.1"/>
    </source>
</evidence>
<keyword evidence="7" id="KW-1133">Transmembrane helix</keyword>
<dbReference type="InterPro" id="IPR038518">
    <property type="entry name" value="Glyco_hydro_63N_sf"/>
</dbReference>
<dbReference type="PANTHER" id="PTHR10412">
    <property type="entry name" value="MANNOSYL-OLIGOSACCHARIDE GLUCOSIDASE"/>
    <property type="match status" value="1"/>
</dbReference>
<evidence type="ECO:0000256" key="3">
    <source>
        <dbReference type="ARBA" id="ARBA00022692"/>
    </source>
</evidence>
<dbReference type="InterPro" id="IPR031631">
    <property type="entry name" value="Glyco_hydro_63N"/>
</dbReference>
<accession>A0A8H3WXV4</accession>
<evidence type="ECO:0000256" key="10">
    <source>
        <dbReference type="ARBA" id="ARBA00023295"/>
    </source>
</evidence>
<evidence type="ECO:0000256" key="8">
    <source>
        <dbReference type="ARBA" id="ARBA00023136"/>
    </source>
</evidence>
<dbReference type="EMBL" id="WTPW01002818">
    <property type="protein sequence ID" value="KAF0364783.1"/>
    <property type="molecule type" value="Genomic_DNA"/>
</dbReference>
<keyword evidence="10 12" id="KW-0326">Glycosidase</keyword>
<protein>
    <recommendedName>
        <fullName evidence="11 12">Mannosyl-oligosaccharide glucosidase</fullName>
        <ecNumber evidence="11 12">3.2.1.106</ecNumber>
    </recommendedName>
</protein>
<evidence type="ECO:0000256" key="11">
    <source>
        <dbReference type="ARBA" id="ARBA00038888"/>
    </source>
</evidence>
<evidence type="ECO:0000259" key="14">
    <source>
        <dbReference type="Pfam" id="PF16923"/>
    </source>
</evidence>
<organism evidence="15 16">
    <name type="scientific">Gigaspora margarita</name>
    <dbReference type="NCBI Taxonomy" id="4874"/>
    <lineage>
        <taxon>Eukaryota</taxon>
        <taxon>Fungi</taxon>
        <taxon>Fungi incertae sedis</taxon>
        <taxon>Mucoromycota</taxon>
        <taxon>Glomeromycotina</taxon>
        <taxon>Glomeromycetes</taxon>
        <taxon>Diversisporales</taxon>
        <taxon>Gigasporaceae</taxon>
        <taxon>Gigaspora</taxon>
    </lineage>
</organism>
<dbReference type="GO" id="GO:0005789">
    <property type="term" value="C:endoplasmic reticulum membrane"/>
    <property type="evidence" value="ECO:0007669"/>
    <property type="project" value="UniProtKB-SubCell"/>
</dbReference>
<dbReference type="GO" id="GO:0004573">
    <property type="term" value="F:Glc3Man9GlcNAc2 oligosaccharide glucosidase activity"/>
    <property type="evidence" value="ECO:0007669"/>
    <property type="project" value="UniProtKB-UniRule"/>
</dbReference>
<evidence type="ECO:0000256" key="9">
    <source>
        <dbReference type="ARBA" id="ARBA00023180"/>
    </source>
</evidence>
<dbReference type="Pfam" id="PF03200">
    <property type="entry name" value="Glyco_hydro_63"/>
    <property type="match status" value="1"/>
</dbReference>
<proteinExistence type="inferred from homology"/>
<evidence type="ECO:0000256" key="5">
    <source>
        <dbReference type="ARBA" id="ARBA00022824"/>
    </source>
</evidence>
<evidence type="ECO:0000256" key="6">
    <source>
        <dbReference type="ARBA" id="ARBA00022968"/>
    </source>
</evidence>
<dbReference type="Proteomes" id="UP000439903">
    <property type="component" value="Unassembled WGS sequence"/>
</dbReference>
<dbReference type="GO" id="GO:0009311">
    <property type="term" value="P:oligosaccharide metabolic process"/>
    <property type="evidence" value="ECO:0007669"/>
    <property type="project" value="UniProtKB-UniRule"/>
</dbReference>
<dbReference type="GO" id="GO:0006487">
    <property type="term" value="P:protein N-linked glycosylation"/>
    <property type="evidence" value="ECO:0007669"/>
    <property type="project" value="UniProtKB-UniRule"/>
</dbReference>
<evidence type="ECO:0000256" key="7">
    <source>
        <dbReference type="ARBA" id="ARBA00022989"/>
    </source>
</evidence>
<evidence type="ECO:0000256" key="12">
    <source>
        <dbReference type="RuleBase" id="RU368089"/>
    </source>
</evidence>
<dbReference type="OrthoDB" id="410058at2759"/>